<reference evidence="1" key="1">
    <citation type="journal article" date="2011" name="Proc. Natl. Acad. Sci. U.S.A.">
        <title>The genome of the fire ant Solenopsis invicta.</title>
        <authorList>
            <person name="Wurm Y."/>
            <person name="Wang J."/>
            <person name="Riba-Grognuz O."/>
            <person name="Corona M."/>
            <person name="Nygaard S."/>
            <person name="Hunt B.G."/>
            <person name="Ingram K.K."/>
            <person name="Falquet L."/>
            <person name="Nipitwattanaphon M."/>
            <person name="Gotzek D."/>
            <person name="Dijkstra M.B."/>
            <person name="Oettler J."/>
            <person name="Comtesse F."/>
            <person name="Shih C.J."/>
            <person name="Wu W.J."/>
            <person name="Yang C.C."/>
            <person name="Thomas J."/>
            <person name="Beaudoing E."/>
            <person name="Pradervand S."/>
            <person name="Flegel V."/>
            <person name="Cook E.D."/>
            <person name="Fabbretti R."/>
            <person name="Stockinger H."/>
            <person name="Long L."/>
            <person name="Farmerie W.G."/>
            <person name="Oakey J."/>
            <person name="Boomsma J.J."/>
            <person name="Pamilo P."/>
            <person name="Yi S.V."/>
            <person name="Heinze J."/>
            <person name="Goodisman M.A."/>
            <person name="Farinelli L."/>
            <person name="Harshman K."/>
            <person name="Hulo N."/>
            <person name="Cerutti L."/>
            <person name="Xenarios I."/>
            <person name="Shoemaker D."/>
            <person name="Keller L."/>
        </authorList>
    </citation>
    <scope>NUCLEOTIDE SEQUENCE [LARGE SCALE GENOMIC DNA]</scope>
</reference>
<accession>E9J457</accession>
<feature type="non-terminal residue" evidence="1">
    <location>
        <position position="1"/>
    </location>
</feature>
<evidence type="ECO:0000313" key="1">
    <source>
        <dbReference type="EMBL" id="EFZ12397.1"/>
    </source>
</evidence>
<protein>
    <submittedName>
        <fullName evidence="1">Uncharacterized protein</fullName>
    </submittedName>
</protein>
<proteinExistence type="predicted"/>
<feature type="non-terminal residue" evidence="1">
    <location>
        <position position="83"/>
    </location>
</feature>
<organism>
    <name type="scientific">Solenopsis invicta</name>
    <name type="common">Red imported fire ant</name>
    <name type="synonym">Solenopsis wagneri</name>
    <dbReference type="NCBI Taxonomy" id="13686"/>
    <lineage>
        <taxon>Eukaryota</taxon>
        <taxon>Metazoa</taxon>
        <taxon>Ecdysozoa</taxon>
        <taxon>Arthropoda</taxon>
        <taxon>Hexapoda</taxon>
        <taxon>Insecta</taxon>
        <taxon>Pterygota</taxon>
        <taxon>Neoptera</taxon>
        <taxon>Endopterygota</taxon>
        <taxon>Hymenoptera</taxon>
        <taxon>Apocrita</taxon>
        <taxon>Aculeata</taxon>
        <taxon>Formicoidea</taxon>
        <taxon>Formicidae</taxon>
        <taxon>Myrmicinae</taxon>
        <taxon>Solenopsis</taxon>
    </lineage>
</organism>
<name>E9J457_SOLIN</name>
<dbReference type="EMBL" id="GL768075">
    <property type="protein sequence ID" value="EFZ12397.1"/>
    <property type="molecule type" value="Genomic_DNA"/>
</dbReference>
<dbReference type="AlphaFoldDB" id="E9J457"/>
<gene>
    <name evidence="1" type="ORF">SINV_14367</name>
</gene>
<sequence>LTLKDKNISNFREINEKLEKKTTYLRQEVRKNKSEINSKNSAINVFKKQIKFYKQRCSDIEGYARENKYLKKSFENLKKYKFL</sequence>
<dbReference type="HOGENOM" id="CLU_2549587_0_0_1"/>